<dbReference type="SMART" id="SM00829">
    <property type="entry name" value="PKS_ER"/>
    <property type="match status" value="1"/>
</dbReference>
<dbReference type="GO" id="GO:0003960">
    <property type="term" value="F:quinone reductase (NADPH) activity"/>
    <property type="evidence" value="ECO:0007669"/>
    <property type="project" value="InterPro"/>
</dbReference>
<evidence type="ECO:0000313" key="4">
    <source>
        <dbReference type="EMBL" id="PKR90858.1"/>
    </source>
</evidence>
<dbReference type="PANTHER" id="PTHR48106">
    <property type="entry name" value="QUINONE OXIDOREDUCTASE PIG3-RELATED"/>
    <property type="match status" value="1"/>
</dbReference>
<sequence length="325" mass="34338">MVKAIVIRETGGPEVMSFEEIEVGAPGPGEVRLKHTAIGVNFIDTYYRKGLYPAPGGLPFIPGAEAVGIVEKVGEGVVQFRPGDRVAYAGSVGAYAEARIISAQKLIRVPDDIDGFTVAASLLKGMTVQYLLRQTFKVTRDHTVLFHAGAGGVGQIAGQWLKSLGATSIATVGSEEKAEIARACGYTHVINYRTEDFVARVAEITGGALCDVVYDSVGKDTFPASLDCLKPRGLFASFGNSSGPVAEFSLGILSQKGSLYATRPTLGHYTATRATLDACAEDLFEQIRSEAVTISVGQKFALADAVACHKAMEARETVGSTLLTV</sequence>
<dbReference type="Proteomes" id="UP000233491">
    <property type="component" value="Unassembled WGS sequence"/>
</dbReference>
<dbReference type="Pfam" id="PF00107">
    <property type="entry name" value="ADH_zinc_N"/>
    <property type="match status" value="1"/>
</dbReference>
<dbReference type="InterPro" id="IPR013154">
    <property type="entry name" value="ADH-like_N"/>
</dbReference>
<evidence type="ECO:0000313" key="5">
    <source>
        <dbReference type="Proteomes" id="UP000233491"/>
    </source>
</evidence>
<dbReference type="SUPFAM" id="SSF50129">
    <property type="entry name" value="GroES-like"/>
    <property type="match status" value="1"/>
</dbReference>
<dbReference type="InterPro" id="IPR047618">
    <property type="entry name" value="QOR-like"/>
</dbReference>
<gene>
    <name evidence="4" type="ORF">CXZ10_05775</name>
</gene>
<dbReference type="SUPFAM" id="SSF51735">
    <property type="entry name" value="NAD(P)-binding Rossmann-fold domains"/>
    <property type="match status" value="1"/>
</dbReference>
<dbReference type="InterPro" id="IPR036291">
    <property type="entry name" value="NAD(P)-bd_dom_sf"/>
</dbReference>
<proteinExistence type="predicted"/>
<dbReference type="RefSeq" id="WP_101288121.1">
    <property type="nucleotide sequence ID" value="NZ_FOUQ01000001.1"/>
</dbReference>
<dbReference type="CDD" id="cd05286">
    <property type="entry name" value="QOR2"/>
    <property type="match status" value="1"/>
</dbReference>
<comment type="caution">
    <text evidence="4">The sequence shown here is derived from an EMBL/GenBank/DDBJ whole genome shotgun (WGS) entry which is preliminary data.</text>
</comment>
<dbReference type="GO" id="GO:0035925">
    <property type="term" value="F:mRNA 3'-UTR AU-rich region binding"/>
    <property type="evidence" value="ECO:0007669"/>
    <property type="project" value="TreeGrafter"/>
</dbReference>
<accession>A0A1I4Q8Q0</accession>
<dbReference type="InterPro" id="IPR020843">
    <property type="entry name" value="ER"/>
</dbReference>
<dbReference type="PROSITE" id="PS01162">
    <property type="entry name" value="QOR_ZETA_CRYSTAL"/>
    <property type="match status" value="1"/>
</dbReference>
<dbReference type="Pfam" id="PF08240">
    <property type="entry name" value="ADH_N"/>
    <property type="match status" value="1"/>
</dbReference>
<dbReference type="GO" id="GO:0008270">
    <property type="term" value="F:zinc ion binding"/>
    <property type="evidence" value="ECO:0007669"/>
    <property type="project" value="InterPro"/>
</dbReference>
<reference evidence="4 5" key="1">
    <citation type="submission" date="2017-12" db="EMBL/GenBank/DDBJ databases">
        <title>Anaerobic carbon monoxide metabolism by Pleomorphomonas carboxyditropha sp. nov., a new mesophilic hydrogenogenic carboxidotroph.</title>
        <authorList>
            <person name="Esquivel-Elizondo S."/>
            <person name="Krajmalnik-Brown R."/>
        </authorList>
    </citation>
    <scope>NUCLEOTIDE SEQUENCE [LARGE SCALE GENOMIC DNA]</scope>
    <source>
        <strain evidence="4 5">R5-392</strain>
    </source>
</reference>
<keyword evidence="5" id="KW-1185">Reference proteome</keyword>
<feature type="domain" description="Enoyl reductase (ER)" evidence="3">
    <location>
        <begin position="11"/>
        <end position="323"/>
    </location>
</feature>
<dbReference type="EMBL" id="PJNW01000002">
    <property type="protein sequence ID" value="PKR90858.1"/>
    <property type="molecule type" value="Genomic_DNA"/>
</dbReference>
<protein>
    <submittedName>
        <fullName evidence="4">Quinone oxidoreductase</fullName>
    </submittedName>
</protein>
<organism evidence="4 5">
    <name type="scientific">Pleomorphomonas diazotrophica</name>
    <dbReference type="NCBI Taxonomy" id="1166257"/>
    <lineage>
        <taxon>Bacteria</taxon>
        <taxon>Pseudomonadati</taxon>
        <taxon>Pseudomonadota</taxon>
        <taxon>Alphaproteobacteria</taxon>
        <taxon>Hyphomicrobiales</taxon>
        <taxon>Pleomorphomonadaceae</taxon>
        <taxon>Pleomorphomonas</taxon>
    </lineage>
</organism>
<dbReference type="NCBIfam" id="NF008024">
    <property type="entry name" value="PRK10754.1"/>
    <property type="match status" value="1"/>
</dbReference>
<evidence type="ECO:0000259" key="3">
    <source>
        <dbReference type="SMART" id="SM00829"/>
    </source>
</evidence>
<dbReference type="InterPro" id="IPR002364">
    <property type="entry name" value="Quin_OxRdtase/zeta-crystal_CS"/>
</dbReference>
<dbReference type="FunFam" id="3.40.50.720:FF:000053">
    <property type="entry name" value="Quinone oxidoreductase 1"/>
    <property type="match status" value="1"/>
</dbReference>
<dbReference type="AlphaFoldDB" id="A0A1I4Q8Q0"/>
<dbReference type="Gene3D" id="3.90.180.10">
    <property type="entry name" value="Medium-chain alcohol dehydrogenases, catalytic domain"/>
    <property type="match status" value="1"/>
</dbReference>
<evidence type="ECO:0000256" key="2">
    <source>
        <dbReference type="ARBA" id="ARBA00023002"/>
    </source>
</evidence>
<dbReference type="GO" id="GO:0070402">
    <property type="term" value="F:NADPH binding"/>
    <property type="evidence" value="ECO:0007669"/>
    <property type="project" value="TreeGrafter"/>
</dbReference>
<dbReference type="GO" id="GO:0005829">
    <property type="term" value="C:cytosol"/>
    <property type="evidence" value="ECO:0007669"/>
    <property type="project" value="TreeGrafter"/>
</dbReference>
<keyword evidence="1" id="KW-0521">NADP</keyword>
<dbReference type="InterPro" id="IPR011032">
    <property type="entry name" value="GroES-like_sf"/>
</dbReference>
<dbReference type="OrthoDB" id="9805883at2"/>
<dbReference type="PANTHER" id="PTHR48106:SF13">
    <property type="entry name" value="QUINONE OXIDOREDUCTASE-RELATED"/>
    <property type="match status" value="1"/>
</dbReference>
<keyword evidence="2" id="KW-0560">Oxidoreductase</keyword>
<name>A0A1I4Q8Q0_9HYPH</name>
<evidence type="ECO:0000256" key="1">
    <source>
        <dbReference type="ARBA" id="ARBA00022857"/>
    </source>
</evidence>
<dbReference type="Gene3D" id="3.40.50.720">
    <property type="entry name" value="NAD(P)-binding Rossmann-like Domain"/>
    <property type="match status" value="1"/>
</dbReference>
<dbReference type="InterPro" id="IPR013149">
    <property type="entry name" value="ADH-like_C"/>
</dbReference>